<evidence type="ECO:0000313" key="1">
    <source>
        <dbReference type="EMBL" id="MZR32229.1"/>
    </source>
</evidence>
<dbReference type="Pfam" id="PF07103">
    <property type="entry name" value="DUF1365"/>
    <property type="match status" value="1"/>
</dbReference>
<dbReference type="PANTHER" id="PTHR33973">
    <property type="entry name" value="OS07G0153300 PROTEIN"/>
    <property type="match status" value="1"/>
</dbReference>
<accession>A0A6L8WC10</accession>
<dbReference type="InterPro" id="IPR010775">
    <property type="entry name" value="DUF1365"/>
</dbReference>
<reference evidence="1 2" key="1">
    <citation type="submission" date="2019-12" db="EMBL/GenBank/DDBJ databases">
        <title>Snethiella sp. nov. sp. isolated from sea sand.</title>
        <authorList>
            <person name="Kim J."/>
            <person name="Jeong S.E."/>
            <person name="Jung H.S."/>
            <person name="Jeon C.O."/>
        </authorList>
    </citation>
    <scope>NUCLEOTIDE SEQUENCE [LARGE SCALE GENOMIC DNA]</scope>
    <source>
        <strain evidence="1 2">DP05</strain>
    </source>
</reference>
<comment type="caution">
    <text evidence="1">The sequence shown here is derived from an EMBL/GenBank/DDBJ whole genome shotgun (WGS) entry which is preliminary data.</text>
</comment>
<proteinExistence type="predicted"/>
<protein>
    <submittedName>
        <fullName evidence="1">DUF1365 family protein</fullName>
    </submittedName>
</protein>
<gene>
    <name evidence="1" type="ORF">GQE98_16445</name>
</gene>
<dbReference type="EMBL" id="WTUW01000009">
    <property type="protein sequence ID" value="MZR32229.1"/>
    <property type="molecule type" value="Genomic_DNA"/>
</dbReference>
<name>A0A6L8WC10_9PROT</name>
<organism evidence="1 2">
    <name type="scientific">Sneathiella litorea</name>
    <dbReference type="NCBI Taxonomy" id="2606216"/>
    <lineage>
        <taxon>Bacteria</taxon>
        <taxon>Pseudomonadati</taxon>
        <taxon>Pseudomonadota</taxon>
        <taxon>Alphaproteobacteria</taxon>
        <taxon>Sneathiellales</taxon>
        <taxon>Sneathiellaceae</taxon>
        <taxon>Sneathiella</taxon>
    </lineage>
</organism>
<sequence length="262" mass="29772">MLYNGMVTHRRLQPVGHHFDYRVFYLLLDLDELSQLARRIPFLSVNKRNLVSFFTKDFGDGAPNDLKASILEKVMQSGLSTPVKSVRLLCIPRIFGFAFNPLSTFYCYDSEDNLVALVYDVSNTFGEKHSYVLPAGLANSKGVMTQACSKEFYVSPFMPMNCRYQFSVLPPRETVALSIRQFHDGKPIMNASFVGQRSPLNSHNLGWAIARFPFNSLKVIAGIHWEALKLWLKGLKLVDRPEKKARKPVLAKPSLIGKRQEK</sequence>
<dbReference type="RefSeq" id="WP_161316792.1">
    <property type="nucleotide sequence ID" value="NZ_WTUW01000009.1"/>
</dbReference>
<dbReference type="Proteomes" id="UP000476030">
    <property type="component" value="Unassembled WGS sequence"/>
</dbReference>
<dbReference type="AlphaFoldDB" id="A0A6L8WC10"/>
<keyword evidence="2" id="KW-1185">Reference proteome</keyword>
<dbReference type="PANTHER" id="PTHR33973:SF4">
    <property type="entry name" value="OS07G0153300 PROTEIN"/>
    <property type="match status" value="1"/>
</dbReference>
<evidence type="ECO:0000313" key="2">
    <source>
        <dbReference type="Proteomes" id="UP000476030"/>
    </source>
</evidence>